<name>A0A839ZCV7_9HYPH</name>
<evidence type="ECO:0000313" key="3">
    <source>
        <dbReference type="EMBL" id="MBB3772680.1"/>
    </source>
</evidence>
<dbReference type="CDD" id="cd00093">
    <property type="entry name" value="HTH_XRE"/>
    <property type="match status" value="1"/>
</dbReference>
<dbReference type="InterPro" id="IPR010982">
    <property type="entry name" value="Lambda_DNA-bd_dom_sf"/>
</dbReference>
<evidence type="ECO:0000259" key="2">
    <source>
        <dbReference type="PROSITE" id="PS50943"/>
    </source>
</evidence>
<reference evidence="3 4" key="1">
    <citation type="submission" date="2020-08" db="EMBL/GenBank/DDBJ databases">
        <title>Genomic Encyclopedia of Type Strains, Phase IV (KMG-IV): sequencing the most valuable type-strain genomes for metagenomic binning, comparative biology and taxonomic classification.</title>
        <authorList>
            <person name="Goeker M."/>
        </authorList>
    </citation>
    <scope>NUCLEOTIDE SEQUENCE [LARGE SCALE GENOMIC DNA]</scope>
    <source>
        <strain evidence="3 4">DSM 5895</strain>
    </source>
</reference>
<comment type="caution">
    <text evidence="3">The sequence shown here is derived from an EMBL/GenBank/DDBJ whole genome shotgun (WGS) entry which is preliminary data.</text>
</comment>
<dbReference type="AlphaFoldDB" id="A0A839ZCV7"/>
<evidence type="ECO:0000256" key="1">
    <source>
        <dbReference type="ARBA" id="ARBA00023125"/>
    </source>
</evidence>
<accession>A0A839ZCV7</accession>
<dbReference type="GO" id="GO:0005829">
    <property type="term" value="C:cytosol"/>
    <property type="evidence" value="ECO:0007669"/>
    <property type="project" value="TreeGrafter"/>
</dbReference>
<dbReference type="InterPro" id="IPR011051">
    <property type="entry name" value="RmlC_Cupin_sf"/>
</dbReference>
<dbReference type="InterPro" id="IPR001387">
    <property type="entry name" value="Cro/C1-type_HTH"/>
</dbReference>
<dbReference type="RefSeq" id="WP_183190837.1">
    <property type="nucleotide sequence ID" value="NZ_JACICD010000006.1"/>
</dbReference>
<protein>
    <submittedName>
        <fullName evidence="3">Transcriptional regulator with XRE-family HTH domain</fullName>
    </submittedName>
</protein>
<dbReference type="SUPFAM" id="SSF51182">
    <property type="entry name" value="RmlC-like cupins"/>
    <property type="match status" value="1"/>
</dbReference>
<dbReference type="Gene3D" id="1.10.260.40">
    <property type="entry name" value="lambda repressor-like DNA-binding domains"/>
    <property type="match status" value="1"/>
</dbReference>
<dbReference type="PANTHER" id="PTHR46797:SF2">
    <property type="entry name" value="TRANSCRIPTIONAL REGULATOR"/>
    <property type="match status" value="1"/>
</dbReference>
<dbReference type="GO" id="GO:0003700">
    <property type="term" value="F:DNA-binding transcription factor activity"/>
    <property type="evidence" value="ECO:0007669"/>
    <property type="project" value="TreeGrafter"/>
</dbReference>
<dbReference type="CDD" id="cd02209">
    <property type="entry name" value="cupin_XRE_C"/>
    <property type="match status" value="1"/>
</dbReference>
<dbReference type="PROSITE" id="PS50943">
    <property type="entry name" value="HTH_CROC1"/>
    <property type="match status" value="1"/>
</dbReference>
<dbReference type="EMBL" id="JACICD010000006">
    <property type="protein sequence ID" value="MBB3772680.1"/>
    <property type="molecule type" value="Genomic_DNA"/>
</dbReference>
<keyword evidence="4" id="KW-1185">Reference proteome</keyword>
<dbReference type="PANTHER" id="PTHR46797">
    <property type="entry name" value="HTH-TYPE TRANSCRIPTIONAL REGULATOR"/>
    <property type="match status" value="1"/>
</dbReference>
<dbReference type="InterPro" id="IPR014710">
    <property type="entry name" value="RmlC-like_jellyroll"/>
</dbReference>
<dbReference type="SMART" id="SM00530">
    <property type="entry name" value="HTH_XRE"/>
    <property type="match status" value="1"/>
</dbReference>
<dbReference type="SUPFAM" id="SSF47413">
    <property type="entry name" value="lambda repressor-like DNA-binding domains"/>
    <property type="match status" value="1"/>
</dbReference>
<keyword evidence="1" id="KW-0238">DNA-binding</keyword>
<sequence length="204" mass="22038">MSDAADVTDRAGRDPDEADIRVGRRVRALRLARNLPLADLAARAGISIGALSQIERGMTSLRVRVMWPLAAALDVEPSALIVADDEAENDLYCVRAGRRRPLPVQSEGIAKDLLSPPGAVLTGMMVVVEPGGGTDAYSHSGHEFGFVAEGEIELTVDATRYVLKAGDSFAFKSTLLHAFRNTRPERCSIVWVNSQKAKEPRDGE</sequence>
<organism evidence="3 4">
    <name type="scientific">Ancylobacter tetraedralis</name>
    <dbReference type="NCBI Taxonomy" id="217068"/>
    <lineage>
        <taxon>Bacteria</taxon>
        <taxon>Pseudomonadati</taxon>
        <taxon>Pseudomonadota</taxon>
        <taxon>Alphaproteobacteria</taxon>
        <taxon>Hyphomicrobiales</taxon>
        <taxon>Xanthobacteraceae</taxon>
        <taxon>Ancylobacter</taxon>
    </lineage>
</organism>
<gene>
    <name evidence="3" type="ORF">FHS55_003301</name>
</gene>
<dbReference type="Gene3D" id="2.60.120.10">
    <property type="entry name" value="Jelly Rolls"/>
    <property type="match status" value="1"/>
</dbReference>
<feature type="domain" description="HTH cro/C1-type" evidence="2">
    <location>
        <begin position="26"/>
        <end position="80"/>
    </location>
</feature>
<dbReference type="Pfam" id="PF07883">
    <property type="entry name" value="Cupin_2"/>
    <property type="match status" value="1"/>
</dbReference>
<dbReference type="Proteomes" id="UP000533469">
    <property type="component" value="Unassembled WGS sequence"/>
</dbReference>
<dbReference type="InterPro" id="IPR050807">
    <property type="entry name" value="TransReg_Diox_bact_type"/>
</dbReference>
<dbReference type="GO" id="GO:0003677">
    <property type="term" value="F:DNA binding"/>
    <property type="evidence" value="ECO:0007669"/>
    <property type="project" value="UniProtKB-KW"/>
</dbReference>
<evidence type="ECO:0000313" key="4">
    <source>
        <dbReference type="Proteomes" id="UP000533469"/>
    </source>
</evidence>
<proteinExistence type="predicted"/>
<dbReference type="InterPro" id="IPR013096">
    <property type="entry name" value="Cupin_2"/>
</dbReference>
<dbReference type="Pfam" id="PF01381">
    <property type="entry name" value="HTH_3"/>
    <property type="match status" value="1"/>
</dbReference>